<dbReference type="GO" id="GO:0006631">
    <property type="term" value="P:fatty acid metabolic process"/>
    <property type="evidence" value="ECO:0007669"/>
    <property type="project" value="TreeGrafter"/>
</dbReference>
<comment type="caution">
    <text evidence="2">The sequence shown here is derived from an EMBL/GenBank/DDBJ whole genome shotgun (WGS) entry which is preliminary data.</text>
</comment>
<dbReference type="PANTHER" id="PTHR43201:SF32">
    <property type="entry name" value="2-SUCCINYLBENZOATE--COA LIGASE, CHLOROPLASTIC_PEROXISOMAL"/>
    <property type="match status" value="1"/>
</dbReference>
<proteinExistence type="predicted"/>
<dbReference type="Pfam" id="PF00501">
    <property type="entry name" value="AMP-binding"/>
    <property type="match status" value="1"/>
</dbReference>
<evidence type="ECO:0000313" key="2">
    <source>
        <dbReference type="EMBL" id="RBA28602.1"/>
    </source>
</evidence>
<dbReference type="SUPFAM" id="SSF56801">
    <property type="entry name" value="Acetyl-CoA synthetase-like"/>
    <property type="match status" value="1"/>
</dbReference>
<reference evidence="2 3" key="1">
    <citation type="submission" date="2018-06" db="EMBL/GenBank/DDBJ databases">
        <title>Flavobacterium tibetense sp. nov., isolated from a wetland YonghuCo on Tibetan Plateau.</title>
        <authorList>
            <person name="Xing P."/>
            <person name="Phurbu D."/>
            <person name="Lu H."/>
        </authorList>
    </citation>
    <scope>NUCLEOTIDE SEQUENCE [LARGE SCALE GENOMIC DNA]</scope>
    <source>
        <strain evidence="2 3">YH5</strain>
    </source>
</reference>
<dbReference type="PANTHER" id="PTHR43201">
    <property type="entry name" value="ACYL-COA SYNTHETASE"/>
    <property type="match status" value="1"/>
</dbReference>
<gene>
    <name evidence="2" type="ORF">DPN68_06200</name>
</gene>
<dbReference type="Gene3D" id="3.40.50.12780">
    <property type="entry name" value="N-terminal domain of ligase-like"/>
    <property type="match status" value="1"/>
</dbReference>
<dbReference type="Proteomes" id="UP000253319">
    <property type="component" value="Unassembled WGS sequence"/>
</dbReference>
<dbReference type="InterPro" id="IPR045851">
    <property type="entry name" value="AMP-bd_C_sf"/>
</dbReference>
<dbReference type="RefSeq" id="WP_113988783.1">
    <property type="nucleotide sequence ID" value="NZ_QLST01000006.1"/>
</dbReference>
<evidence type="ECO:0000259" key="1">
    <source>
        <dbReference type="Pfam" id="PF00501"/>
    </source>
</evidence>
<dbReference type="InterPro" id="IPR042099">
    <property type="entry name" value="ANL_N_sf"/>
</dbReference>
<evidence type="ECO:0000313" key="3">
    <source>
        <dbReference type="Proteomes" id="UP000253319"/>
    </source>
</evidence>
<organism evidence="2 3">
    <name type="scientific">Flavobacterium tibetense</name>
    <dbReference type="NCBI Taxonomy" id="2233533"/>
    <lineage>
        <taxon>Bacteria</taxon>
        <taxon>Pseudomonadati</taxon>
        <taxon>Bacteroidota</taxon>
        <taxon>Flavobacteriia</taxon>
        <taxon>Flavobacteriales</taxon>
        <taxon>Flavobacteriaceae</taxon>
        <taxon>Flavobacterium</taxon>
    </lineage>
</organism>
<name>A0A365P2B3_9FLAO</name>
<feature type="domain" description="AMP-dependent synthetase/ligase" evidence="1">
    <location>
        <begin position="60"/>
        <end position="227"/>
    </location>
</feature>
<sequence>MQVPHYKSIHNRFKINGFTLEREEIFQLAFTLIREGDDFEIEAGIFLMDWFDDHSYVDTLTSGTTGTPKMIRISKQAMVHSAIATGDFLGLRPGNTALHCLPCRFIAGKMMLVRAIILGLEMDLVSPKSNPIPNKHKIYDFSAMVPLQVEHALLQLNQIKKLIVGGAKIAPSLVNQLQNCDTEVYETYGMTETITHIAAKRIDETVFMTLPNITVSIDNRNCLVIDAPNILEEKIVTNDIVHLVSPTSFQWLGRYDNVINSGGVKLFPERIEEKLQEAFSVPFFIASESDEHLGEKVILVVESEEFPLSATIFDVLEKYERPKKVYFIPNFIRTETGKVNRLLTLKNKEAF</sequence>
<keyword evidence="3" id="KW-1185">Reference proteome</keyword>
<keyword evidence="2" id="KW-0436">Ligase</keyword>
<dbReference type="InterPro" id="IPR000873">
    <property type="entry name" value="AMP-dep_synth/lig_dom"/>
</dbReference>
<protein>
    <submittedName>
        <fullName evidence="2">O-succinylbenzoic acid--CoA ligase</fullName>
    </submittedName>
</protein>
<accession>A0A365P2B3</accession>
<dbReference type="GO" id="GO:0031956">
    <property type="term" value="F:medium-chain fatty acid-CoA ligase activity"/>
    <property type="evidence" value="ECO:0007669"/>
    <property type="project" value="TreeGrafter"/>
</dbReference>
<dbReference type="OrthoDB" id="8870348at2"/>
<dbReference type="Gene3D" id="3.30.300.30">
    <property type="match status" value="1"/>
</dbReference>
<dbReference type="AlphaFoldDB" id="A0A365P2B3"/>
<dbReference type="EMBL" id="QLST01000006">
    <property type="protein sequence ID" value="RBA28602.1"/>
    <property type="molecule type" value="Genomic_DNA"/>
</dbReference>